<dbReference type="Proteomes" id="UP001223586">
    <property type="component" value="Unassembled WGS sequence"/>
</dbReference>
<dbReference type="SUPFAM" id="SSF55961">
    <property type="entry name" value="Bet v1-like"/>
    <property type="match status" value="1"/>
</dbReference>
<dbReference type="InterPro" id="IPR023393">
    <property type="entry name" value="START-like_dom_sf"/>
</dbReference>
<dbReference type="Pfam" id="PF06240">
    <property type="entry name" value="COXG"/>
    <property type="match status" value="1"/>
</dbReference>
<keyword evidence="2" id="KW-1185">Reference proteome</keyword>
<name>A0ABT9WQ54_9BACI</name>
<proteinExistence type="predicted"/>
<accession>A0ABT9WQ54</accession>
<evidence type="ECO:0000313" key="1">
    <source>
        <dbReference type="EMBL" id="MDQ0175278.1"/>
    </source>
</evidence>
<dbReference type="CDD" id="cd07812">
    <property type="entry name" value="SRPBCC"/>
    <property type="match status" value="1"/>
</dbReference>
<dbReference type="RefSeq" id="WP_307227460.1">
    <property type="nucleotide sequence ID" value="NZ_JAUSTT010000005.1"/>
</dbReference>
<sequence>MSNGVHTIDLDLPIYTIWNFVSDMDHWAPLIPGYIEHEMINERISTWKFKSDLGIIKKTIHLQVNIKEWKEPTKVTFDLTGINENFAGHGYFQAEALEEKKTRMTGCLDITAKGAKAPMINAVLKSYVPKTTTEFSEAVAKRMEETAGIVSS</sequence>
<dbReference type="Gene3D" id="3.30.530.20">
    <property type="match status" value="1"/>
</dbReference>
<gene>
    <name evidence="1" type="ORF">J2S08_001112</name>
</gene>
<protein>
    <submittedName>
        <fullName evidence="1">Carbon monoxide dehydrogenase subunit G</fullName>
    </submittedName>
</protein>
<dbReference type="EMBL" id="JAUSTT010000005">
    <property type="protein sequence ID" value="MDQ0175278.1"/>
    <property type="molecule type" value="Genomic_DNA"/>
</dbReference>
<dbReference type="InterPro" id="IPR010419">
    <property type="entry name" value="CO_DH_gsu"/>
</dbReference>
<organism evidence="1 2">
    <name type="scientific">Bacillus chungangensis</name>
    <dbReference type="NCBI Taxonomy" id="587633"/>
    <lineage>
        <taxon>Bacteria</taxon>
        <taxon>Bacillati</taxon>
        <taxon>Bacillota</taxon>
        <taxon>Bacilli</taxon>
        <taxon>Bacillales</taxon>
        <taxon>Bacillaceae</taxon>
        <taxon>Bacillus</taxon>
    </lineage>
</organism>
<reference evidence="1 2" key="1">
    <citation type="submission" date="2023-07" db="EMBL/GenBank/DDBJ databases">
        <title>Genomic Encyclopedia of Type Strains, Phase IV (KMG-IV): sequencing the most valuable type-strain genomes for metagenomic binning, comparative biology and taxonomic classification.</title>
        <authorList>
            <person name="Goeker M."/>
        </authorList>
    </citation>
    <scope>NUCLEOTIDE SEQUENCE [LARGE SCALE GENOMIC DNA]</scope>
    <source>
        <strain evidence="1 2">DSM 23837</strain>
    </source>
</reference>
<evidence type="ECO:0000313" key="2">
    <source>
        <dbReference type="Proteomes" id="UP001223586"/>
    </source>
</evidence>
<comment type="caution">
    <text evidence="1">The sequence shown here is derived from an EMBL/GenBank/DDBJ whole genome shotgun (WGS) entry which is preliminary data.</text>
</comment>